<evidence type="ECO:0000313" key="2">
    <source>
        <dbReference type="EMBL" id="MDY7226509.1"/>
    </source>
</evidence>
<protein>
    <submittedName>
        <fullName evidence="2">Uncharacterized protein</fullName>
    </submittedName>
</protein>
<organism evidence="2 3">
    <name type="scientific">Hyalangium rubrum</name>
    <dbReference type="NCBI Taxonomy" id="3103134"/>
    <lineage>
        <taxon>Bacteria</taxon>
        <taxon>Pseudomonadati</taxon>
        <taxon>Myxococcota</taxon>
        <taxon>Myxococcia</taxon>
        <taxon>Myxococcales</taxon>
        <taxon>Cystobacterineae</taxon>
        <taxon>Archangiaceae</taxon>
        <taxon>Hyalangium</taxon>
    </lineage>
</organism>
<evidence type="ECO:0000313" key="3">
    <source>
        <dbReference type="Proteomes" id="UP001291309"/>
    </source>
</evidence>
<name>A0ABU5H064_9BACT</name>
<proteinExistence type="predicted"/>
<keyword evidence="3" id="KW-1185">Reference proteome</keyword>
<reference evidence="2 3" key="1">
    <citation type="submission" date="2023-12" db="EMBL/GenBank/DDBJ databases">
        <title>the genome sequence of Hyalangium sp. s54d21.</title>
        <authorList>
            <person name="Zhang X."/>
        </authorList>
    </citation>
    <scope>NUCLEOTIDE SEQUENCE [LARGE SCALE GENOMIC DNA]</scope>
    <source>
        <strain evidence="3">s54d21</strain>
    </source>
</reference>
<accession>A0ABU5H064</accession>
<dbReference type="EMBL" id="JAXIVS010000003">
    <property type="protein sequence ID" value="MDY7226509.1"/>
    <property type="molecule type" value="Genomic_DNA"/>
</dbReference>
<feature type="region of interest" description="Disordered" evidence="1">
    <location>
        <begin position="82"/>
        <end position="104"/>
    </location>
</feature>
<dbReference type="Proteomes" id="UP001291309">
    <property type="component" value="Unassembled WGS sequence"/>
</dbReference>
<comment type="caution">
    <text evidence="2">The sequence shown here is derived from an EMBL/GenBank/DDBJ whole genome shotgun (WGS) entry which is preliminary data.</text>
</comment>
<feature type="compositionally biased region" description="Polar residues" evidence="1">
    <location>
        <begin position="82"/>
        <end position="98"/>
    </location>
</feature>
<dbReference type="RefSeq" id="WP_321545240.1">
    <property type="nucleotide sequence ID" value="NZ_JAXIVS010000003.1"/>
</dbReference>
<evidence type="ECO:0000256" key="1">
    <source>
        <dbReference type="SAM" id="MobiDB-lite"/>
    </source>
</evidence>
<gene>
    <name evidence="2" type="ORF">SYV04_08935</name>
</gene>
<sequence length="104" mass="10871">MTTMLLALGFAPAAEASPSCRTYCSYGVCGPCTLGTFEYDCYLYNGCGGKYPIPVAPPQEEVQASTERVSHSEALLICAPQGEQTSSQQASFQPSTESGAAEGC</sequence>